<dbReference type="InterPro" id="IPR000037">
    <property type="entry name" value="SsrA-bd_prot"/>
</dbReference>
<accession>A0A1I4J2C7</accession>
<dbReference type="EMBL" id="FOTI01000020">
    <property type="protein sequence ID" value="SFL60709.1"/>
    <property type="molecule type" value="Genomic_DNA"/>
</dbReference>
<evidence type="ECO:0000256" key="4">
    <source>
        <dbReference type="SAM" id="MobiDB-lite"/>
    </source>
</evidence>
<gene>
    <name evidence="3" type="primary">smpB</name>
    <name evidence="5" type="ORF">SAMN02983006_01580</name>
</gene>
<reference evidence="5 6" key="1">
    <citation type="submission" date="2016-10" db="EMBL/GenBank/DDBJ databases">
        <authorList>
            <person name="de Groot N.N."/>
        </authorList>
    </citation>
    <scope>NUCLEOTIDE SEQUENCE [LARGE SCALE GENOMIC DNA]</scope>
    <source>
        <strain evidence="5 6">ATCC 51327</strain>
    </source>
</reference>
<dbReference type="PANTHER" id="PTHR30308">
    <property type="entry name" value="TMRNA-BINDING COMPONENT OF TRANS-TRANSLATION TAGGING COMPLEX"/>
    <property type="match status" value="1"/>
</dbReference>
<dbReference type="GO" id="GO:0003723">
    <property type="term" value="F:RNA binding"/>
    <property type="evidence" value="ECO:0007669"/>
    <property type="project" value="UniProtKB-UniRule"/>
</dbReference>
<dbReference type="NCBIfam" id="NF003843">
    <property type="entry name" value="PRK05422.1"/>
    <property type="match status" value="1"/>
</dbReference>
<dbReference type="RefSeq" id="WP_089861688.1">
    <property type="nucleotide sequence ID" value="NZ_FOTI01000020.1"/>
</dbReference>
<comment type="function">
    <text evidence="3">Required for rescue of stalled ribosomes mediated by trans-translation. Binds to transfer-messenger RNA (tmRNA), required for stable association of tmRNA with ribosomes. tmRNA and SmpB together mimic tRNA shape, replacing the anticodon stem-loop with SmpB. tmRNA is encoded by the ssrA gene; the 2 termini fold to resemble tRNA(Ala) and it encodes a 'tag peptide', a short internal open reading frame. During trans-translation Ala-aminoacylated tmRNA acts like a tRNA, entering the A-site of stalled ribosomes, displacing the stalled mRNA. The ribosome then switches to translate the ORF on the tmRNA; the nascent peptide is terminated with the 'tag peptide' encoded by the tmRNA and targeted for degradation. The ribosome is freed to recommence translation, which seems to be the essential function of trans-translation.</text>
</comment>
<dbReference type="Pfam" id="PF01668">
    <property type="entry name" value="SmpB"/>
    <property type="match status" value="1"/>
</dbReference>
<sequence length="160" mass="18960">MAKNKAKDIEIISRNKKARHDFYIEEVYEAGIKLKGTEIKSIRNHRVNLKDSFALVEQGEVYLHNMHISPYKEGNRYNHEPERKRKLLLHKNEIRKLIGYTTQKGYTLVPLTIYLKKNLCKVELAVAKGKQQHDKRRDLAKKTAKREIEKAFRRQQKGDY</sequence>
<dbReference type="AlphaFoldDB" id="A0A1I4J2C7"/>
<dbReference type="GO" id="GO:0070929">
    <property type="term" value="P:trans-translation"/>
    <property type="evidence" value="ECO:0007669"/>
    <property type="project" value="UniProtKB-UniRule"/>
</dbReference>
<proteinExistence type="inferred from homology"/>
<protein>
    <recommendedName>
        <fullName evidence="3">SsrA-binding protein</fullName>
    </recommendedName>
    <alternativeName>
        <fullName evidence="3">Small protein B</fullName>
    </alternativeName>
</protein>
<evidence type="ECO:0000313" key="6">
    <source>
        <dbReference type="Proteomes" id="UP000199006"/>
    </source>
</evidence>
<evidence type="ECO:0000313" key="5">
    <source>
        <dbReference type="EMBL" id="SFL60709.1"/>
    </source>
</evidence>
<dbReference type="HAMAP" id="MF_00023">
    <property type="entry name" value="SmpB"/>
    <property type="match status" value="1"/>
</dbReference>
<evidence type="ECO:0000256" key="3">
    <source>
        <dbReference type="HAMAP-Rule" id="MF_00023"/>
    </source>
</evidence>
<comment type="subcellular location">
    <subcellularLocation>
        <location evidence="3">Cytoplasm</location>
    </subcellularLocation>
    <text evidence="3">The tmRNA-SmpB complex associates with stalled 70S ribosomes.</text>
</comment>
<dbReference type="PANTHER" id="PTHR30308:SF2">
    <property type="entry name" value="SSRA-BINDING PROTEIN"/>
    <property type="match status" value="1"/>
</dbReference>
<dbReference type="InterPro" id="IPR023620">
    <property type="entry name" value="SmpB"/>
</dbReference>
<keyword evidence="1 3" id="KW-0963">Cytoplasm</keyword>
<dbReference type="OrthoDB" id="9805462at2"/>
<dbReference type="SUPFAM" id="SSF74982">
    <property type="entry name" value="Small protein B (SmpB)"/>
    <property type="match status" value="1"/>
</dbReference>
<dbReference type="GO" id="GO:0070930">
    <property type="term" value="P:trans-translation-dependent protein tagging"/>
    <property type="evidence" value="ECO:0007669"/>
    <property type="project" value="TreeGrafter"/>
</dbReference>
<dbReference type="NCBIfam" id="TIGR00086">
    <property type="entry name" value="smpB"/>
    <property type="match status" value="1"/>
</dbReference>
<feature type="region of interest" description="Disordered" evidence="4">
    <location>
        <begin position="131"/>
        <end position="160"/>
    </location>
</feature>
<dbReference type="GO" id="GO:0005829">
    <property type="term" value="C:cytosol"/>
    <property type="evidence" value="ECO:0007669"/>
    <property type="project" value="TreeGrafter"/>
</dbReference>
<keyword evidence="6" id="KW-1185">Reference proteome</keyword>
<dbReference type="CDD" id="cd09294">
    <property type="entry name" value="SmpB"/>
    <property type="match status" value="1"/>
</dbReference>
<evidence type="ECO:0000256" key="1">
    <source>
        <dbReference type="ARBA" id="ARBA00022490"/>
    </source>
</evidence>
<dbReference type="Gene3D" id="2.40.280.10">
    <property type="match status" value="1"/>
</dbReference>
<dbReference type="InterPro" id="IPR020081">
    <property type="entry name" value="SsrA-bd_prot_CS"/>
</dbReference>
<dbReference type="PROSITE" id="PS01317">
    <property type="entry name" value="SSRP"/>
    <property type="match status" value="1"/>
</dbReference>
<organism evidence="5 6">
    <name type="scientific">Halanaerobium salsuginis</name>
    <dbReference type="NCBI Taxonomy" id="29563"/>
    <lineage>
        <taxon>Bacteria</taxon>
        <taxon>Bacillati</taxon>
        <taxon>Bacillota</taxon>
        <taxon>Clostridia</taxon>
        <taxon>Halanaerobiales</taxon>
        <taxon>Halanaerobiaceae</taxon>
        <taxon>Halanaerobium</taxon>
    </lineage>
</organism>
<evidence type="ECO:0000256" key="2">
    <source>
        <dbReference type="ARBA" id="ARBA00022884"/>
    </source>
</evidence>
<keyword evidence="2 3" id="KW-0694">RNA-binding</keyword>
<comment type="similarity">
    <text evidence="3">Belongs to the SmpB family.</text>
</comment>
<dbReference type="STRING" id="29563.SAMN02983006_01580"/>
<name>A0A1I4J2C7_9FIRM</name>
<dbReference type="Proteomes" id="UP000199006">
    <property type="component" value="Unassembled WGS sequence"/>
</dbReference>